<dbReference type="GeneID" id="41325456"/>
<evidence type="ECO:0000313" key="11">
    <source>
        <dbReference type="EMBL" id="RAP03007.1"/>
    </source>
</evidence>
<keyword evidence="7 10" id="KW-0067">ATP-binding</keyword>
<comment type="subcellular location">
    <subcellularLocation>
        <location evidence="1 10">Cytoplasm</location>
    </subcellularLocation>
</comment>
<protein>
    <recommendedName>
        <fullName evidence="10">Cytidylate kinase</fullName>
        <shortName evidence="10">CK</shortName>
        <ecNumber evidence="10">2.7.4.25</ecNumber>
    </recommendedName>
    <alternativeName>
        <fullName evidence="10">Cytidine monophosphate kinase</fullName>
        <shortName evidence="10">CMP kinase</shortName>
    </alternativeName>
</protein>
<reference evidence="11 12" key="1">
    <citation type="submission" date="2017-05" db="EMBL/GenBank/DDBJ databases">
        <title>Host range expansion of the Methanosphaera genus to humans and monogastric animals involves recent and extensive reduction in genome content.</title>
        <authorList>
            <person name="Hoedt E.C."/>
            <person name="Volmer J.G."/>
            <person name="Parks D.H."/>
            <person name="Rosewarne C.P."/>
            <person name="Denman S.E."/>
            <person name="Mcsweeney C.S."/>
            <person name="O Cuiv P."/>
            <person name="Hugenholtz P."/>
            <person name="Tyson G.W."/>
            <person name="Morrison M."/>
        </authorList>
    </citation>
    <scope>NUCLEOTIDE SEQUENCE [LARGE SCALE GENOMIC DNA]</scope>
    <source>
        <strain evidence="11 12">PA5</strain>
    </source>
</reference>
<dbReference type="OMA" id="ADFRFWL"/>
<comment type="catalytic activity">
    <reaction evidence="9 10">
        <text>CMP + ATP = CDP + ADP</text>
        <dbReference type="Rhea" id="RHEA:11600"/>
        <dbReference type="ChEBI" id="CHEBI:30616"/>
        <dbReference type="ChEBI" id="CHEBI:58069"/>
        <dbReference type="ChEBI" id="CHEBI:60377"/>
        <dbReference type="ChEBI" id="CHEBI:456216"/>
        <dbReference type="EC" id="2.7.4.25"/>
    </reaction>
</comment>
<dbReference type="AlphaFoldDB" id="A0A328Q3X6"/>
<comment type="similarity">
    <text evidence="2 10">Belongs to the cytidylate kinase family. Type 2 subfamily.</text>
</comment>
<dbReference type="GeneID" id="3854867"/>
<dbReference type="InterPro" id="IPR011994">
    <property type="entry name" value="Cytidylate_kinase_dom"/>
</dbReference>
<evidence type="ECO:0000256" key="6">
    <source>
        <dbReference type="ARBA" id="ARBA00022777"/>
    </source>
</evidence>
<evidence type="ECO:0000256" key="2">
    <source>
        <dbReference type="ARBA" id="ARBA00011005"/>
    </source>
</evidence>
<dbReference type="InterPro" id="IPR027417">
    <property type="entry name" value="P-loop_NTPase"/>
</dbReference>
<evidence type="ECO:0000256" key="8">
    <source>
        <dbReference type="ARBA" id="ARBA00047615"/>
    </source>
</evidence>
<dbReference type="CDD" id="cd02020">
    <property type="entry name" value="CMPK"/>
    <property type="match status" value="1"/>
</dbReference>
<dbReference type="HAMAP" id="MF_00239">
    <property type="entry name" value="Cytidyl_kinase_type2"/>
    <property type="match status" value="1"/>
</dbReference>
<comment type="caution">
    <text evidence="11">The sequence shown here is derived from an EMBL/GenBank/DDBJ whole genome shotgun (WGS) entry which is preliminary data.</text>
</comment>
<accession>A0A328Q3X6</accession>
<proteinExistence type="inferred from homology"/>
<dbReference type="GO" id="GO:0006220">
    <property type="term" value="P:pyrimidine nucleotide metabolic process"/>
    <property type="evidence" value="ECO:0007669"/>
    <property type="project" value="UniProtKB-UniRule"/>
</dbReference>
<evidence type="ECO:0000256" key="4">
    <source>
        <dbReference type="ARBA" id="ARBA00022679"/>
    </source>
</evidence>
<evidence type="ECO:0000256" key="5">
    <source>
        <dbReference type="ARBA" id="ARBA00022741"/>
    </source>
</evidence>
<keyword evidence="3 10" id="KW-0963">Cytoplasm</keyword>
<dbReference type="GO" id="GO:0005524">
    <property type="term" value="F:ATP binding"/>
    <property type="evidence" value="ECO:0007669"/>
    <property type="project" value="UniProtKB-UniRule"/>
</dbReference>
<dbReference type="Pfam" id="PF13189">
    <property type="entry name" value="Cytidylate_kin2"/>
    <property type="match status" value="1"/>
</dbReference>
<evidence type="ECO:0000313" key="12">
    <source>
        <dbReference type="Proteomes" id="UP000248557"/>
    </source>
</evidence>
<feature type="binding site" evidence="10">
    <location>
        <begin position="7"/>
        <end position="15"/>
    </location>
    <ligand>
        <name>ATP</name>
        <dbReference type="ChEBI" id="CHEBI:30616"/>
    </ligand>
</feature>
<dbReference type="Proteomes" id="UP000248557">
    <property type="component" value="Unassembled WGS sequence"/>
</dbReference>
<name>A0A328Q3X6_9EURY</name>
<dbReference type="GO" id="GO:0036431">
    <property type="term" value="F:dCMP kinase activity"/>
    <property type="evidence" value="ECO:0007669"/>
    <property type="project" value="InterPro"/>
</dbReference>
<keyword evidence="4 10" id="KW-0808">Transferase</keyword>
<gene>
    <name evidence="10" type="primary">cmk</name>
    <name evidence="11" type="ORF">CA615_04405</name>
</gene>
<dbReference type="EMBL" id="NGJK01000054">
    <property type="protein sequence ID" value="RAP03007.1"/>
    <property type="molecule type" value="Genomic_DNA"/>
</dbReference>
<dbReference type="InterPro" id="IPR011892">
    <property type="entry name" value="Cyt_kin_arch"/>
</dbReference>
<evidence type="ECO:0000256" key="7">
    <source>
        <dbReference type="ARBA" id="ARBA00022840"/>
    </source>
</evidence>
<dbReference type="EC" id="2.7.4.25" evidence="10"/>
<keyword evidence="5 10" id="KW-0547">Nucleotide-binding</keyword>
<dbReference type="SUPFAM" id="SSF52540">
    <property type="entry name" value="P-loop containing nucleoside triphosphate hydrolases"/>
    <property type="match status" value="1"/>
</dbReference>
<dbReference type="GO" id="GO:0036430">
    <property type="term" value="F:CMP kinase activity"/>
    <property type="evidence" value="ECO:0007669"/>
    <property type="project" value="RHEA"/>
</dbReference>
<dbReference type="RefSeq" id="WP_011406468.1">
    <property type="nucleotide sequence ID" value="NZ_CATZNA010000002.1"/>
</dbReference>
<keyword evidence="6 10" id="KW-0418">Kinase</keyword>
<dbReference type="SMR" id="A0A328Q3X6"/>
<dbReference type="GO" id="GO:0005737">
    <property type="term" value="C:cytoplasm"/>
    <property type="evidence" value="ECO:0007669"/>
    <property type="project" value="UniProtKB-SubCell"/>
</dbReference>
<evidence type="ECO:0000256" key="3">
    <source>
        <dbReference type="ARBA" id="ARBA00022490"/>
    </source>
</evidence>
<evidence type="ECO:0000256" key="9">
    <source>
        <dbReference type="ARBA" id="ARBA00048478"/>
    </source>
</evidence>
<dbReference type="Gene3D" id="3.40.50.300">
    <property type="entry name" value="P-loop containing nucleotide triphosphate hydrolases"/>
    <property type="match status" value="1"/>
</dbReference>
<dbReference type="NCBIfam" id="TIGR02173">
    <property type="entry name" value="cyt_kin_arch"/>
    <property type="match status" value="1"/>
</dbReference>
<sequence>MIITIGGLAGTGTSTTAKTLSQEINIPFISAGDVFRQMAVENNMTLLEFSEFAEGNDNIDKALDKRQAEIANNSENLIVEGRISAFFVNADYRIWLKAPDNVRAERISYREDKSLDTVKQEIAERTASERKRYMEIHDIDIDNLDIYDLIINTDTFNIESTVNIIKKCIENKK</sequence>
<evidence type="ECO:0000256" key="10">
    <source>
        <dbReference type="HAMAP-Rule" id="MF_00239"/>
    </source>
</evidence>
<evidence type="ECO:0000256" key="1">
    <source>
        <dbReference type="ARBA" id="ARBA00004496"/>
    </source>
</evidence>
<comment type="catalytic activity">
    <reaction evidence="8 10">
        <text>dCMP + ATP = dCDP + ADP</text>
        <dbReference type="Rhea" id="RHEA:25094"/>
        <dbReference type="ChEBI" id="CHEBI:30616"/>
        <dbReference type="ChEBI" id="CHEBI:57566"/>
        <dbReference type="ChEBI" id="CHEBI:58593"/>
        <dbReference type="ChEBI" id="CHEBI:456216"/>
        <dbReference type="EC" id="2.7.4.25"/>
    </reaction>
</comment>
<organism evidence="11 12">
    <name type="scientific">Methanosphaera stadtmanae</name>
    <dbReference type="NCBI Taxonomy" id="2317"/>
    <lineage>
        <taxon>Archaea</taxon>
        <taxon>Methanobacteriati</taxon>
        <taxon>Methanobacteriota</taxon>
        <taxon>Methanomada group</taxon>
        <taxon>Methanobacteria</taxon>
        <taxon>Methanobacteriales</taxon>
        <taxon>Methanobacteriaceae</taxon>
        <taxon>Methanosphaera</taxon>
    </lineage>
</organism>